<dbReference type="InterPro" id="IPR008775">
    <property type="entry name" value="Phytyl_CoA_dOase-like"/>
</dbReference>
<dbReference type="EMBL" id="MK072243">
    <property type="protein sequence ID" value="AYV80415.1"/>
    <property type="molecule type" value="Genomic_DNA"/>
</dbReference>
<dbReference type="PANTHER" id="PTHR31630:SF10">
    <property type="entry name" value="PHYTANOYL-COA DIOXYGENASE"/>
    <property type="match status" value="1"/>
</dbReference>
<dbReference type="PANTHER" id="PTHR31630">
    <property type="entry name" value="PHYTANOYL-COA DIOXYGENASE-RELATED-RELATED"/>
    <property type="match status" value="1"/>
</dbReference>
<gene>
    <name evidence="1" type="ORF">Harvfovirus1_40</name>
</gene>
<dbReference type="SUPFAM" id="SSF51197">
    <property type="entry name" value="Clavaminate synthase-like"/>
    <property type="match status" value="1"/>
</dbReference>
<dbReference type="Pfam" id="PF05721">
    <property type="entry name" value="PhyH"/>
    <property type="match status" value="1"/>
</dbReference>
<evidence type="ECO:0000313" key="1">
    <source>
        <dbReference type="EMBL" id="AYV80415.1"/>
    </source>
</evidence>
<dbReference type="Gene3D" id="2.60.120.620">
    <property type="entry name" value="q2cbj1_9rhob like domain"/>
    <property type="match status" value="1"/>
</dbReference>
<name>A0A3G4ZZQ7_9VIRU</name>
<sequence length="336" mass="39022">MYNPRPPHEKDDGRAHILFGEDPRKNLQKYGYCVVENVFDQKLCEKTIDEMWRWLEQLHTGIKRKDPSTWSDDQWPLHIRAGMIQHTLGQEEFMWNVREHENVIEIFSQIHSTKKLLTSFDGASINRPISSGYTSESTESWLHTDQDIVSDFTEDEIYSSHKYSIQGVANFADVGDQDGSLFVGESSHLVHSKLFEYNRSKPRNNWYLLNKRDVDWLVENKIRFVKVNAPAGSLLLFDSRCFHSGCTSTGKDNDKFRYVIYVSLTPASRATEKDIMLKTKAIQTGATTSHWSSANIKIFPPPRRAKDQKYLTRTRNIPNYRKWSALRQKLAGLIPY</sequence>
<protein>
    <submittedName>
        <fullName evidence="1">2OG-FeII oxygenase</fullName>
    </submittedName>
</protein>
<proteinExistence type="predicted"/>
<organism evidence="1">
    <name type="scientific">Harvfovirus sp</name>
    <dbReference type="NCBI Taxonomy" id="2487768"/>
    <lineage>
        <taxon>Viruses</taxon>
        <taxon>Varidnaviria</taxon>
        <taxon>Bamfordvirae</taxon>
        <taxon>Nucleocytoviricota</taxon>
        <taxon>Megaviricetes</taxon>
        <taxon>Imitervirales</taxon>
        <taxon>Mimiviridae</taxon>
        <taxon>Klosneuvirinae</taxon>
    </lineage>
</organism>
<reference evidence="1" key="1">
    <citation type="submission" date="2018-10" db="EMBL/GenBank/DDBJ databases">
        <title>Hidden diversity of soil giant viruses.</title>
        <authorList>
            <person name="Schulz F."/>
            <person name="Alteio L."/>
            <person name="Goudeau D."/>
            <person name="Ryan E.M."/>
            <person name="Malmstrom R.R."/>
            <person name="Blanchard J."/>
            <person name="Woyke T."/>
        </authorList>
    </citation>
    <scope>NUCLEOTIDE SEQUENCE</scope>
    <source>
        <strain evidence="1">HAV1</strain>
    </source>
</reference>
<accession>A0A3G4ZZQ7</accession>